<evidence type="ECO:0000313" key="2">
    <source>
        <dbReference type="EMBL" id="RUS92686.1"/>
    </source>
</evidence>
<dbReference type="RefSeq" id="WP_127087728.1">
    <property type="nucleotide sequence ID" value="NZ_RSCL01000070.1"/>
</dbReference>
<protein>
    <submittedName>
        <fullName evidence="2">Glycosyl transferase</fullName>
    </submittedName>
</protein>
<dbReference type="CDD" id="cd03801">
    <property type="entry name" value="GT4_PimA-like"/>
    <property type="match status" value="1"/>
</dbReference>
<name>A0A433UFM9_9CYAN</name>
<gene>
    <name evidence="2" type="ORF">DSM106972_098340</name>
</gene>
<dbReference type="Pfam" id="PF13692">
    <property type="entry name" value="Glyco_trans_1_4"/>
    <property type="match status" value="1"/>
</dbReference>
<comment type="caution">
    <text evidence="2">The sequence shown here is derived from an EMBL/GenBank/DDBJ whole genome shotgun (WGS) entry which is preliminary data.</text>
</comment>
<evidence type="ECO:0000313" key="3">
    <source>
        <dbReference type="Proteomes" id="UP000271624"/>
    </source>
</evidence>
<dbReference type="OrthoDB" id="9790710at2"/>
<dbReference type="PANTHER" id="PTHR46401:SF2">
    <property type="entry name" value="GLYCOSYLTRANSFERASE WBBK-RELATED"/>
    <property type="match status" value="1"/>
</dbReference>
<accession>A0A433UFM9</accession>
<reference evidence="2" key="1">
    <citation type="submission" date="2018-12" db="EMBL/GenBank/DDBJ databases">
        <authorList>
            <person name="Will S."/>
            <person name="Neumann-Schaal M."/>
            <person name="Henke P."/>
        </authorList>
    </citation>
    <scope>NUCLEOTIDE SEQUENCE</scope>
    <source>
        <strain evidence="2">PCC 7102</strain>
    </source>
</reference>
<sequence length="389" mass="44080">MKLAYVTEYNVLDKTSWSRNHQGLCAAGNYIAHQLTQQNVSIDYIGALAKKYQIITRAKWSIYRNIYKKDYYRSYEPIISKNYARQIEQKLKQSNASIALCPENIVPIAYVECKQPLVLWTDATLSSLIKFYRHMENLCDENIKNIYKMEASALHRCDLIMYTSEWAAQTAIKTYGIDSCKVKVIPWGANIECNRTLDDIHTIIKAKKPSPCKLLFIGVDWVRKGGDTALKVVKELNENGLKTELIVVGCKPKVKEPLPDTVKVIEFIDKSKPQGIEQLNQLFAEAHFLILPTQADCTPHVFAEANSFGVPGIATNVGGISTIIQDNLNGKTFSLLANISEYCEYVHSLMTNYDNYIELALSSFEQYQTRLNWKVAVEGAKHVMSELVS</sequence>
<evidence type="ECO:0000256" key="1">
    <source>
        <dbReference type="ARBA" id="ARBA00022679"/>
    </source>
</evidence>
<dbReference type="GO" id="GO:0016757">
    <property type="term" value="F:glycosyltransferase activity"/>
    <property type="evidence" value="ECO:0007669"/>
    <property type="project" value="TreeGrafter"/>
</dbReference>
<dbReference type="PANTHER" id="PTHR46401">
    <property type="entry name" value="GLYCOSYLTRANSFERASE WBBK-RELATED"/>
    <property type="match status" value="1"/>
</dbReference>
<keyword evidence="3" id="KW-1185">Reference proteome</keyword>
<dbReference type="AlphaFoldDB" id="A0A433UFM9"/>
<organism evidence="2 3">
    <name type="scientific">Dulcicalothrix desertica PCC 7102</name>
    <dbReference type="NCBI Taxonomy" id="232991"/>
    <lineage>
        <taxon>Bacteria</taxon>
        <taxon>Bacillati</taxon>
        <taxon>Cyanobacteriota</taxon>
        <taxon>Cyanophyceae</taxon>
        <taxon>Nostocales</taxon>
        <taxon>Calotrichaceae</taxon>
        <taxon>Dulcicalothrix</taxon>
    </lineage>
</organism>
<proteinExistence type="predicted"/>
<keyword evidence="1 2" id="KW-0808">Transferase</keyword>
<dbReference type="SUPFAM" id="SSF53756">
    <property type="entry name" value="UDP-Glycosyltransferase/glycogen phosphorylase"/>
    <property type="match status" value="1"/>
</dbReference>
<dbReference type="GO" id="GO:0009103">
    <property type="term" value="P:lipopolysaccharide biosynthetic process"/>
    <property type="evidence" value="ECO:0007669"/>
    <property type="project" value="TreeGrafter"/>
</dbReference>
<dbReference type="EMBL" id="RSCL01000070">
    <property type="protein sequence ID" value="RUS92686.1"/>
    <property type="molecule type" value="Genomic_DNA"/>
</dbReference>
<reference evidence="2" key="2">
    <citation type="journal article" date="2019" name="Genome Biol. Evol.">
        <title>Day and night: Metabolic profiles and evolutionary relationships of six axenic non-marine cyanobacteria.</title>
        <authorList>
            <person name="Will S.E."/>
            <person name="Henke P."/>
            <person name="Boedeker C."/>
            <person name="Huang S."/>
            <person name="Brinkmann H."/>
            <person name="Rohde M."/>
            <person name="Jarek M."/>
            <person name="Friedl T."/>
            <person name="Seufert S."/>
            <person name="Schumacher M."/>
            <person name="Overmann J."/>
            <person name="Neumann-Schaal M."/>
            <person name="Petersen J."/>
        </authorList>
    </citation>
    <scope>NUCLEOTIDE SEQUENCE [LARGE SCALE GENOMIC DNA]</scope>
    <source>
        <strain evidence="2">PCC 7102</strain>
    </source>
</reference>
<dbReference type="Gene3D" id="3.40.50.2000">
    <property type="entry name" value="Glycogen Phosphorylase B"/>
    <property type="match status" value="2"/>
</dbReference>
<dbReference type="Proteomes" id="UP000271624">
    <property type="component" value="Unassembled WGS sequence"/>
</dbReference>